<organism evidence="2 3">
    <name type="scientific">Astyanax mexicanus</name>
    <name type="common">Blind cave fish</name>
    <name type="synonym">Astyanax fasciatus mexicanus</name>
    <dbReference type="NCBI Taxonomy" id="7994"/>
    <lineage>
        <taxon>Eukaryota</taxon>
        <taxon>Metazoa</taxon>
        <taxon>Chordata</taxon>
        <taxon>Craniata</taxon>
        <taxon>Vertebrata</taxon>
        <taxon>Euteleostomi</taxon>
        <taxon>Actinopterygii</taxon>
        <taxon>Neopterygii</taxon>
        <taxon>Teleostei</taxon>
        <taxon>Ostariophysi</taxon>
        <taxon>Characiformes</taxon>
        <taxon>Characoidei</taxon>
        <taxon>Acestrorhamphidae</taxon>
        <taxon>Acestrorhamphinae</taxon>
        <taxon>Astyanax</taxon>
    </lineage>
</organism>
<accession>A0A3B1IW36</accession>
<name>A0A3B1IW36_ASTMX</name>
<sequence length="170" mass="17880">MGQQNNMILGSSAMGSGFVTGGAVCGMHNNLVTSGGLTLTANGISSGPVYGVQKNIVAPGISATTAAAPSSPVTTDDVFGKDYRFMLIEKDNVAVKKETERLIKSKDSGKHFTSTTSTSGPGSFSDDSLKREKKMVSSTIESTTVSSGQCRDLLHFAQLRTKYVFSIKIT</sequence>
<evidence type="ECO:0000313" key="2">
    <source>
        <dbReference type="Ensembl" id="ENSAMXP00000033304.1"/>
    </source>
</evidence>
<proteinExistence type="predicted"/>
<dbReference type="GeneTree" id="ENSGT01140000282595"/>
<dbReference type="Proteomes" id="UP000018467">
    <property type="component" value="Unassembled WGS sequence"/>
</dbReference>
<dbReference type="InParanoid" id="A0A3B1IW36"/>
<protein>
    <submittedName>
        <fullName evidence="2">Uncharacterized protein</fullName>
    </submittedName>
</protein>
<feature type="region of interest" description="Disordered" evidence="1">
    <location>
        <begin position="105"/>
        <end position="130"/>
    </location>
</feature>
<reference evidence="3" key="2">
    <citation type="journal article" date="2014" name="Nat. Commun.">
        <title>The cavefish genome reveals candidate genes for eye loss.</title>
        <authorList>
            <person name="McGaugh S.E."/>
            <person name="Gross J.B."/>
            <person name="Aken B."/>
            <person name="Blin M."/>
            <person name="Borowsky R."/>
            <person name="Chalopin D."/>
            <person name="Hinaux H."/>
            <person name="Jeffery W.R."/>
            <person name="Keene A."/>
            <person name="Ma L."/>
            <person name="Minx P."/>
            <person name="Murphy D."/>
            <person name="O'Quin K.E."/>
            <person name="Retaux S."/>
            <person name="Rohner N."/>
            <person name="Searle S.M."/>
            <person name="Stahl B.A."/>
            <person name="Tabin C."/>
            <person name="Volff J.N."/>
            <person name="Yoshizawa M."/>
            <person name="Warren W.C."/>
        </authorList>
    </citation>
    <scope>NUCLEOTIDE SEQUENCE [LARGE SCALE GENOMIC DNA]</scope>
    <source>
        <strain evidence="3">female</strain>
    </source>
</reference>
<dbReference type="Ensembl" id="ENSAMXT00000037552.1">
    <property type="protein sequence ID" value="ENSAMXP00000033304.1"/>
    <property type="gene ID" value="ENSAMXG00000031571.1"/>
</dbReference>
<reference evidence="3" key="1">
    <citation type="submission" date="2013-03" db="EMBL/GenBank/DDBJ databases">
        <authorList>
            <person name="Jeffery W."/>
            <person name="Warren W."/>
            <person name="Wilson R.K."/>
        </authorList>
    </citation>
    <scope>NUCLEOTIDE SEQUENCE</scope>
    <source>
        <strain evidence="3">female</strain>
    </source>
</reference>
<dbReference type="STRING" id="7994.ENSAMXP00000033304"/>
<reference evidence="2" key="4">
    <citation type="submission" date="2025-09" db="UniProtKB">
        <authorList>
            <consortium name="Ensembl"/>
        </authorList>
    </citation>
    <scope>IDENTIFICATION</scope>
</reference>
<feature type="compositionally biased region" description="Low complexity" evidence="1">
    <location>
        <begin position="112"/>
        <end position="126"/>
    </location>
</feature>
<evidence type="ECO:0000313" key="3">
    <source>
        <dbReference type="Proteomes" id="UP000018467"/>
    </source>
</evidence>
<keyword evidence="3" id="KW-1185">Reference proteome</keyword>
<dbReference type="Bgee" id="ENSAMXG00000031571">
    <property type="expression patterns" value="Expressed in pharyngeal gill and 8 other cell types or tissues"/>
</dbReference>
<evidence type="ECO:0000256" key="1">
    <source>
        <dbReference type="SAM" id="MobiDB-lite"/>
    </source>
</evidence>
<reference evidence="2" key="3">
    <citation type="submission" date="2025-08" db="UniProtKB">
        <authorList>
            <consortium name="Ensembl"/>
        </authorList>
    </citation>
    <scope>IDENTIFICATION</scope>
</reference>
<dbReference type="AlphaFoldDB" id="A0A3B1IW36"/>